<feature type="region of interest" description="Disordered" evidence="1">
    <location>
        <begin position="1"/>
        <end position="23"/>
    </location>
</feature>
<gene>
    <name evidence="2" type="ORF">ElyMa_001303700</name>
</gene>
<evidence type="ECO:0000313" key="3">
    <source>
        <dbReference type="Proteomes" id="UP000762676"/>
    </source>
</evidence>
<dbReference type="AlphaFoldDB" id="A0AAV4IJ02"/>
<dbReference type="EMBL" id="BMAT01002588">
    <property type="protein sequence ID" value="GFS09658.1"/>
    <property type="molecule type" value="Genomic_DNA"/>
</dbReference>
<sequence length="173" mass="19443">MANMLSKCERKKRDDSQSSKNIRKEIELRNMNAFTMDNTESLVNIVTGIILPEQTVLQARELGEAAIEMAKEKNSAAIEIPKIMAFKQLEEKGKKSKLQASAQVPQVENKAIIAMCLARSAWLLHTQSETFKYEWTPYPLSLFEADSCTSCGYSMRKGVKSSFVEAIKSNLTD</sequence>
<evidence type="ECO:0000313" key="2">
    <source>
        <dbReference type="EMBL" id="GFS09658.1"/>
    </source>
</evidence>
<keyword evidence="3" id="KW-1185">Reference proteome</keyword>
<reference evidence="2 3" key="1">
    <citation type="journal article" date="2021" name="Elife">
        <title>Chloroplast acquisition without the gene transfer in kleptoplastic sea slugs, Plakobranchus ocellatus.</title>
        <authorList>
            <person name="Maeda T."/>
            <person name="Takahashi S."/>
            <person name="Yoshida T."/>
            <person name="Shimamura S."/>
            <person name="Takaki Y."/>
            <person name="Nagai Y."/>
            <person name="Toyoda A."/>
            <person name="Suzuki Y."/>
            <person name="Arimoto A."/>
            <person name="Ishii H."/>
            <person name="Satoh N."/>
            <person name="Nishiyama T."/>
            <person name="Hasebe M."/>
            <person name="Maruyama T."/>
            <person name="Minagawa J."/>
            <person name="Obokata J."/>
            <person name="Shigenobu S."/>
        </authorList>
    </citation>
    <scope>NUCLEOTIDE SEQUENCE [LARGE SCALE GENOMIC DNA]</scope>
</reference>
<evidence type="ECO:0000256" key="1">
    <source>
        <dbReference type="SAM" id="MobiDB-lite"/>
    </source>
</evidence>
<protein>
    <submittedName>
        <fullName evidence="2">Uncharacterized protein</fullName>
    </submittedName>
</protein>
<organism evidence="2 3">
    <name type="scientific">Elysia marginata</name>
    <dbReference type="NCBI Taxonomy" id="1093978"/>
    <lineage>
        <taxon>Eukaryota</taxon>
        <taxon>Metazoa</taxon>
        <taxon>Spiralia</taxon>
        <taxon>Lophotrochozoa</taxon>
        <taxon>Mollusca</taxon>
        <taxon>Gastropoda</taxon>
        <taxon>Heterobranchia</taxon>
        <taxon>Euthyneura</taxon>
        <taxon>Panpulmonata</taxon>
        <taxon>Sacoglossa</taxon>
        <taxon>Placobranchoidea</taxon>
        <taxon>Plakobranchidae</taxon>
        <taxon>Elysia</taxon>
    </lineage>
</organism>
<dbReference type="Proteomes" id="UP000762676">
    <property type="component" value="Unassembled WGS sequence"/>
</dbReference>
<proteinExistence type="predicted"/>
<name>A0AAV4IJ02_9GAST</name>
<comment type="caution">
    <text evidence="2">The sequence shown here is derived from an EMBL/GenBank/DDBJ whole genome shotgun (WGS) entry which is preliminary data.</text>
</comment>
<accession>A0AAV4IJ02</accession>
<feature type="compositionally biased region" description="Basic and acidic residues" evidence="1">
    <location>
        <begin position="7"/>
        <end position="23"/>
    </location>
</feature>